<dbReference type="GO" id="GO:0071949">
    <property type="term" value="F:FAD binding"/>
    <property type="evidence" value="ECO:0007669"/>
    <property type="project" value="InterPro"/>
</dbReference>
<dbReference type="EMBL" id="BOMH01000037">
    <property type="protein sequence ID" value="GID67120.1"/>
    <property type="molecule type" value="Genomic_DNA"/>
</dbReference>
<dbReference type="InterPro" id="IPR051704">
    <property type="entry name" value="FAD_aromatic-hydroxylase"/>
</dbReference>
<gene>
    <name evidence="2" type="ORF">Acy02nite_50010</name>
</gene>
<dbReference type="PANTHER" id="PTHR46865">
    <property type="entry name" value="OXIDOREDUCTASE-RELATED"/>
    <property type="match status" value="1"/>
</dbReference>
<keyword evidence="3" id="KW-1185">Reference proteome</keyword>
<evidence type="ECO:0000313" key="2">
    <source>
        <dbReference type="EMBL" id="GID67120.1"/>
    </source>
</evidence>
<dbReference type="Proteomes" id="UP000619479">
    <property type="component" value="Unassembled WGS sequence"/>
</dbReference>
<dbReference type="Gene3D" id="3.30.9.10">
    <property type="entry name" value="D-Amino Acid Oxidase, subunit A, domain 2"/>
    <property type="match status" value="1"/>
</dbReference>
<sequence>MRSALISGAGVAGPALAWFLRRDGWDVTVVERARGPRDSGYAVDFRGAAIPVLAELGILDEVRGHRTQPRATILVDASGTTIGELPASAFGGDLEVPKSALTRILHRVADVTYLFGDTVTGLVQHDDRVTVAFEHAPTRTFDLVFGADGVHSAVRRLAFPGVDPVEHLGMSGVGFTTEDHFGLDQHGRLQAERGRAIYAFPAADPSRMTVSLSFATAAPLPGRAAHEAAVREIFADQPRLLAGLAEATDVYHAATCQVHLDTWSAGRVTLLGDAGFCAAPTSGMGTSQALVAASTLARCLAGHDDHQAAFERYEAELRPYVAENQRLGREAVAGFGGLAAEV</sequence>
<reference evidence="2" key="1">
    <citation type="submission" date="2021-01" db="EMBL/GenBank/DDBJ databases">
        <title>Whole genome shotgun sequence of Actinoplanes cyaneus NBRC 14990.</title>
        <authorList>
            <person name="Komaki H."/>
            <person name="Tamura T."/>
        </authorList>
    </citation>
    <scope>NUCLEOTIDE SEQUENCE</scope>
    <source>
        <strain evidence="2">NBRC 14990</strain>
    </source>
</reference>
<dbReference type="InterPro" id="IPR002938">
    <property type="entry name" value="FAD-bd"/>
</dbReference>
<proteinExistence type="predicted"/>
<name>A0A919IS93_9ACTN</name>
<dbReference type="Gene3D" id="3.50.50.60">
    <property type="entry name" value="FAD/NAD(P)-binding domain"/>
    <property type="match status" value="1"/>
</dbReference>
<dbReference type="PANTHER" id="PTHR46865:SF2">
    <property type="entry name" value="MONOOXYGENASE"/>
    <property type="match status" value="1"/>
</dbReference>
<evidence type="ECO:0000259" key="1">
    <source>
        <dbReference type="Pfam" id="PF01494"/>
    </source>
</evidence>
<dbReference type="RefSeq" id="WP_203744485.1">
    <property type="nucleotide sequence ID" value="NZ_BAAAUC010000004.1"/>
</dbReference>
<dbReference type="InterPro" id="IPR036188">
    <property type="entry name" value="FAD/NAD-bd_sf"/>
</dbReference>
<dbReference type="PRINTS" id="PR00420">
    <property type="entry name" value="RNGMNOXGNASE"/>
</dbReference>
<organism evidence="2 3">
    <name type="scientific">Actinoplanes cyaneus</name>
    <dbReference type="NCBI Taxonomy" id="52696"/>
    <lineage>
        <taxon>Bacteria</taxon>
        <taxon>Bacillati</taxon>
        <taxon>Actinomycetota</taxon>
        <taxon>Actinomycetes</taxon>
        <taxon>Micromonosporales</taxon>
        <taxon>Micromonosporaceae</taxon>
        <taxon>Actinoplanes</taxon>
    </lineage>
</organism>
<dbReference type="AlphaFoldDB" id="A0A919IS93"/>
<accession>A0A919IS93</accession>
<dbReference type="Pfam" id="PF01494">
    <property type="entry name" value="FAD_binding_3"/>
    <property type="match status" value="1"/>
</dbReference>
<evidence type="ECO:0000313" key="3">
    <source>
        <dbReference type="Proteomes" id="UP000619479"/>
    </source>
</evidence>
<comment type="caution">
    <text evidence="2">The sequence shown here is derived from an EMBL/GenBank/DDBJ whole genome shotgun (WGS) entry which is preliminary data.</text>
</comment>
<feature type="domain" description="FAD-binding" evidence="1">
    <location>
        <begin position="4"/>
        <end position="322"/>
    </location>
</feature>
<protein>
    <recommendedName>
        <fullName evidence="1">FAD-binding domain-containing protein</fullName>
    </recommendedName>
</protein>
<dbReference type="SUPFAM" id="SSF51905">
    <property type="entry name" value="FAD/NAD(P)-binding domain"/>
    <property type="match status" value="1"/>
</dbReference>